<keyword evidence="11 12" id="KW-0472">Membrane</keyword>
<evidence type="ECO:0000256" key="6">
    <source>
        <dbReference type="ARBA" id="ARBA00022741"/>
    </source>
</evidence>
<dbReference type="Gene3D" id="6.10.340.10">
    <property type="match status" value="1"/>
</dbReference>
<keyword evidence="8" id="KW-0067">ATP-binding</keyword>
<keyword evidence="4" id="KW-0808">Transferase</keyword>
<dbReference type="InterPro" id="IPR036890">
    <property type="entry name" value="HATPase_C_sf"/>
</dbReference>
<keyword evidence="6" id="KW-0547">Nucleotide-binding</keyword>
<gene>
    <name evidence="14" type="ORF">GCM10008933_15450</name>
</gene>
<dbReference type="CDD" id="cd06225">
    <property type="entry name" value="HAMP"/>
    <property type="match status" value="1"/>
</dbReference>
<evidence type="ECO:0000256" key="11">
    <source>
        <dbReference type="ARBA" id="ARBA00023136"/>
    </source>
</evidence>
<evidence type="ECO:0000256" key="12">
    <source>
        <dbReference type="SAM" id="Phobius"/>
    </source>
</evidence>
<dbReference type="PANTHER" id="PTHR34220">
    <property type="entry name" value="SENSOR HISTIDINE KINASE YPDA"/>
    <property type="match status" value="1"/>
</dbReference>
<feature type="transmembrane region" description="Helical" evidence="12">
    <location>
        <begin position="189"/>
        <end position="212"/>
    </location>
</feature>
<keyword evidence="7" id="KW-0418">Kinase</keyword>
<dbReference type="PANTHER" id="PTHR34220:SF11">
    <property type="entry name" value="SENSOR PROTEIN KINASE HPTS"/>
    <property type="match status" value="1"/>
</dbReference>
<comment type="subcellular location">
    <subcellularLocation>
        <location evidence="1">Cell membrane</location>
        <topology evidence="1">Multi-pass membrane protein</topology>
    </subcellularLocation>
</comment>
<evidence type="ECO:0000256" key="3">
    <source>
        <dbReference type="ARBA" id="ARBA00022553"/>
    </source>
</evidence>
<accession>A0ABN0Y6S5</accession>
<dbReference type="Proteomes" id="UP001500340">
    <property type="component" value="Unassembled WGS sequence"/>
</dbReference>
<dbReference type="Pfam" id="PF06580">
    <property type="entry name" value="His_kinase"/>
    <property type="match status" value="1"/>
</dbReference>
<keyword evidence="3" id="KW-0597">Phosphoprotein</keyword>
<dbReference type="InterPro" id="IPR003594">
    <property type="entry name" value="HATPase_dom"/>
</dbReference>
<dbReference type="Gene3D" id="3.30.565.10">
    <property type="entry name" value="Histidine kinase-like ATPase, C-terminal domain"/>
    <property type="match status" value="1"/>
</dbReference>
<dbReference type="InterPro" id="IPR010559">
    <property type="entry name" value="Sig_transdc_His_kin_internal"/>
</dbReference>
<evidence type="ECO:0000256" key="2">
    <source>
        <dbReference type="ARBA" id="ARBA00022475"/>
    </source>
</evidence>
<evidence type="ECO:0000256" key="7">
    <source>
        <dbReference type="ARBA" id="ARBA00022777"/>
    </source>
</evidence>
<keyword evidence="2" id="KW-1003">Cell membrane</keyword>
<dbReference type="RefSeq" id="WP_343859529.1">
    <property type="nucleotide sequence ID" value="NZ_BAAACX010000007.1"/>
</dbReference>
<dbReference type="SUPFAM" id="SSF55874">
    <property type="entry name" value="ATPase domain of HSP90 chaperone/DNA topoisomerase II/histidine kinase"/>
    <property type="match status" value="1"/>
</dbReference>
<comment type="caution">
    <text evidence="14">The sequence shown here is derived from an EMBL/GenBank/DDBJ whole genome shotgun (WGS) entry which is preliminary data.</text>
</comment>
<evidence type="ECO:0000256" key="1">
    <source>
        <dbReference type="ARBA" id="ARBA00004651"/>
    </source>
</evidence>
<sequence length="473" mass="54485">MLATLAADHQWDREALLQEVEKLALLRNKEYESIRVVNRYGQSWSSYDKPFSIVDREYYVRLCESDASYVVSNRIQSHANQADIVVILYRIKPQVYDEAAYISAAVSIEAMQEIAKDINVYDGKGELLFDHEFYAPQTGQPGRDDETARNADKMATFIAPIEQVPHWELKFQVPHSQLLQGVDKTQRSALLVGGVTGFVFFLLLILLGNSIVKPIRSLQKIMGKVEAGDRNIRATENHQDEIGDLGRSFNQMLAKLYHYEQEKKEMELRLIQEQIKPHFLYNTLDTIQWKAGAYGADDVVELVESLSTYFRLGLGGCNQFITLEQEFHHVESYLQIQCVRYEEILEYELMYDEHLGSKRIIRFLLQPLVENAIYHGIKPLIDQKSKISIRTYEKDRDMHIVVENNGLPISEDRMKVIQQALSSSRWKDGTIGFGLYSVNHRLKLTYGEPYGLKVDSRHGVTTMTLILPLEEIE</sequence>
<dbReference type="SUPFAM" id="SSF158472">
    <property type="entry name" value="HAMP domain-like"/>
    <property type="match status" value="1"/>
</dbReference>
<dbReference type="SMART" id="SM00387">
    <property type="entry name" value="HATPase_c"/>
    <property type="match status" value="1"/>
</dbReference>
<feature type="domain" description="HAMP" evidence="13">
    <location>
        <begin position="209"/>
        <end position="261"/>
    </location>
</feature>
<evidence type="ECO:0000256" key="8">
    <source>
        <dbReference type="ARBA" id="ARBA00022840"/>
    </source>
</evidence>
<keyword evidence="5 12" id="KW-0812">Transmembrane</keyword>
<dbReference type="EMBL" id="BAAACX010000007">
    <property type="protein sequence ID" value="GAA0385262.1"/>
    <property type="molecule type" value="Genomic_DNA"/>
</dbReference>
<evidence type="ECO:0000256" key="9">
    <source>
        <dbReference type="ARBA" id="ARBA00022989"/>
    </source>
</evidence>
<evidence type="ECO:0000256" key="4">
    <source>
        <dbReference type="ARBA" id="ARBA00022679"/>
    </source>
</evidence>
<reference evidence="14 15" key="1">
    <citation type="journal article" date="2019" name="Int. J. Syst. Evol. Microbiol.">
        <title>The Global Catalogue of Microorganisms (GCM) 10K type strain sequencing project: providing services to taxonomists for standard genome sequencing and annotation.</title>
        <authorList>
            <consortium name="The Broad Institute Genomics Platform"/>
            <consortium name="The Broad Institute Genome Sequencing Center for Infectious Disease"/>
            <person name="Wu L."/>
            <person name="Ma J."/>
        </authorList>
    </citation>
    <scope>NUCLEOTIDE SEQUENCE [LARGE SCALE GENOMIC DNA]</scope>
    <source>
        <strain evidence="14 15">JCM 12774</strain>
    </source>
</reference>
<evidence type="ECO:0000256" key="10">
    <source>
        <dbReference type="ARBA" id="ARBA00023012"/>
    </source>
</evidence>
<evidence type="ECO:0000313" key="15">
    <source>
        <dbReference type="Proteomes" id="UP001500340"/>
    </source>
</evidence>
<evidence type="ECO:0000259" key="13">
    <source>
        <dbReference type="PROSITE" id="PS50885"/>
    </source>
</evidence>
<evidence type="ECO:0000313" key="14">
    <source>
        <dbReference type="EMBL" id="GAA0385262.1"/>
    </source>
</evidence>
<dbReference type="InterPro" id="IPR003660">
    <property type="entry name" value="HAMP_dom"/>
</dbReference>
<keyword evidence="9 12" id="KW-1133">Transmembrane helix</keyword>
<organism evidence="14 15">
    <name type="scientific">Paenibacillus motobuensis</name>
    <dbReference type="NCBI Taxonomy" id="295324"/>
    <lineage>
        <taxon>Bacteria</taxon>
        <taxon>Bacillati</taxon>
        <taxon>Bacillota</taxon>
        <taxon>Bacilli</taxon>
        <taxon>Bacillales</taxon>
        <taxon>Paenibacillaceae</taxon>
        <taxon>Paenibacillus</taxon>
    </lineage>
</organism>
<protein>
    <recommendedName>
        <fullName evidence="13">HAMP domain-containing protein</fullName>
    </recommendedName>
</protein>
<evidence type="ECO:0000256" key="5">
    <source>
        <dbReference type="ARBA" id="ARBA00022692"/>
    </source>
</evidence>
<dbReference type="Pfam" id="PF00672">
    <property type="entry name" value="HAMP"/>
    <property type="match status" value="1"/>
</dbReference>
<proteinExistence type="predicted"/>
<name>A0ABN0Y6S5_9BACL</name>
<keyword evidence="10" id="KW-0902">Two-component regulatory system</keyword>
<dbReference type="Pfam" id="PF02518">
    <property type="entry name" value="HATPase_c"/>
    <property type="match status" value="1"/>
</dbReference>
<dbReference type="InterPro" id="IPR050640">
    <property type="entry name" value="Bact_2-comp_sensor_kinase"/>
</dbReference>
<dbReference type="SMART" id="SM00304">
    <property type="entry name" value="HAMP"/>
    <property type="match status" value="1"/>
</dbReference>
<keyword evidence="15" id="KW-1185">Reference proteome</keyword>
<dbReference type="PROSITE" id="PS50885">
    <property type="entry name" value="HAMP"/>
    <property type="match status" value="1"/>
</dbReference>